<protein>
    <submittedName>
        <fullName evidence="1">Uncharacterized protein</fullName>
    </submittedName>
</protein>
<name>A0AA88MID3_TACVA</name>
<sequence length="93" mass="10119">MTGATAYWLLLSGAEGPTSSLLIHLLRMCRLPAERSSWGENPQLPTIHWIINKAHSSLDWRCLHLLCSSSLPASSLSGVFSIVCCTVSLLLTP</sequence>
<keyword evidence="2" id="KW-1185">Reference proteome</keyword>
<evidence type="ECO:0000313" key="2">
    <source>
        <dbReference type="Proteomes" id="UP001187315"/>
    </source>
</evidence>
<reference evidence="1" key="1">
    <citation type="submission" date="2023-08" db="EMBL/GenBank/DDBJ databases">
        <title>Pelteobagrus vachellii genome.</title>
        <authorList>
            <person name="Liu H."/>
        </authorList>
    </citation>
    <scope>NUCLEOTIDE SEQUENCE</scope>
    <source>
        <strain evidence="1">PRFRI_2022a</strain>
        <tissue evidence="1">Muscle</tissue>
    </source>
</reference>
<organism evidence="1 2">
    <name type="scientific">Tachysurus vachellii</name>
    <name type="common">Darkbarbel catfish</name>
    <name type="synonym">Pelteobagrus vachellii</name>
    <dbReference type="NCBI Taxonomy" id="175792"/>
    <lineage>
        <taxon>Eukaryota</taxon>
        <taxon>Metazoa</taxon>
        <taxon>Chordata</taxon>
        <taxon>Craniata</taxon>
        <taxon>Vertebrata</taxon>
        <taxon>Euteleostomi</taxon>
        <taxon>Actinopterygii</taxon>
        <taxon>Neopterygii</taxon>
        <taxon>Teleostei</taxon>
        <taxon>Ostariophysi</taxon>
        <taxon>Siluriformes</taxon>
        <taxon>Bagridae</taxon>
        <taxon>Tachysurus</taxon>
    </lineage>
</organism>
<accession>A0AA88MID3</accession>
<gene>
    <name evidence="1" type="ORF">Q7C36_013654</name>
</gene>
<evidence type="ECO:0000313" key="1">
    <source>
        <dbReference type="EMBL" id="KAK2838840.1"/>
    </source>
</evidence>
<proteinExistence type="predicted"/>
<dbReference type="Proteomes" id="UP001187315">
    <property type="component" value="Unassembled WGS sequence"/>
</dbReference>
<dbReference type="EMBL" id="JAVHJS010000013">
    <property type="protein sequence ID" value="KAK2838840.1"/>
    <property type="molecule type" value="Genomic_DNA"/>
</dbReference>
<dbReference type="AlphaFoldDB" id="A0AA88MID3"/>
<comment type="caution">
    <text evidence="1">The sequence shown here is derived from an EMBL/GenBank/DDBJ whole genome shotgun (WGS) entry which is preliminary data.</text>
</comment>